<evidence type="ECO:0000313" key="2">
    <source>
        <dbReference type="Proteomes" id="UP001497382"/>
    </source>
</evidence>
<reference evidence="1 2" key="1">
    <citation type="submission" date="2024-04" db="EMBL/GenBank/DDBJ databases">
        <authorList>
            <person name="Rising A."/>
            <person name="Reimegard J."/>
            <person name="Sonavane S."/>
            <person name="Akerstrom W."/>
            <person name="Nylinder S."/>
            <person name="Hedman E."/>
            <person name="Kallberg Y."/>
        </authorList>
    </citation>
    <scope>NUCLEOTIDE SEQUENCE [LARGE SCALE GENOMIC DNA]</scope>
</reference>
<dbReference type="AlphaFoldDB" id="A0AAV1YRJ9"/>
<comment type="caution">
    <text evidence="1">The sequence shown here is derived from an EMBL/GenBank/DDBJ whole genome shotgun (WGS) entry which is preliminary data.</text>
</comment>
<proteinExistence type="predicted"/>
<organism evidence="1 2">
    <name type="scientific">Larinioides sclopetarius</name>
    <dbReference type="NCBI Taxonomy" id="280406"/>
    <lineage>
        <taxon>Eukaryota</taxon>
        <taxon>Metazoa</taxon>
        <taxon>Ecdysozoa</taxon>
        <taxon>Arthropoda</taxon>
        <taxon>Chelicerata</taxon>
        <taxon>Arachnida</taxon>
        <taxon>Araneae</taxon>
        <taxon>Araneomorphae</taxon>
        <taxon>Entelegynae</taxon>
        <taxon>Araneoidea</taxon>
        <taxon>Araneidae</taxon>
        <taxon>Larinioides</taxon>
    </lineage>
</organism>
<protein>
    <submittedName>
        <fullName evidence="1">Uncharacterized protein</fullName>
    </submittedName>
</protein>
<dbReference type="EMBL" id="CAXIEN010000002">
    <property type="protein sequence ID" value="CAL1261508.1"/>
    <property type="molecule type" value="Genomic_DNA"/>
</dbReference>
<sequence length="129" mass="14836">MAAKAFFSFYHGSLVNELGSFVVLCRFEDVALDRLVPDPLLNCPDPNCYPQCVEYDSVNSALKRNPIYSGNWYLFCHKWGPESNLEQLKEETVLARGGEGCRHTYQKFHTSVLQNRRKLLLMADLDMSR</sequence>
<name>A0AAV1YRJ9_9ARAC</name>
<dbReference type="Proteomes" id="UP001497382">
    <property type="component" value="Unassembled WGS sequence"/>
</dbReference>
<gene>
    <name evidence="1" type="ORF">LARSCL_LOCUS440</name>
</gene>
<keyword evidence="2" id="KW-1185">Reference proteome</keyword>
<evidence type="ECO:0000313" key="1">
    <source>
        <dbReference type="EMBL" id="CAL1261508.1"/>
    </source>
</evidence>
<accession>A0AAV1YRJ9</accession>